<name>A0AAU7TLM2_9ACTN</name>
<dbReference type="InterPro" id="IPR001480">
    <property type="entry name" value="Bulb-type_lectin_dom"/>
</dbReference>
<organism evidence="2">
    <name type="scientific">Kribbella sp. HUAS MG21</name>
    <dbReference type="NCBI Taxonomy" id="3160966"/>
    <lineage>
        <taxon>Bacteria</taxon>
        <taxon>Bacillati</taxon>
        <taxon>Actinomycetota</taxon>
        <taxon>Actinomycetes</taxon>
        <taxon>Propionibacteriales</taxon>
        <taxon>Kribbellaceae</taxon>
        <taxon>Kribbella</taxon>
    </lineage>
</organism>
<accession>A0AAU7TLM2</accession>
<reference evidence="2" key="1">
    <citation type="submission" date="2024-06" db="EMBL/GenBank/DDBJ databases">
        <title>Kribbella sp. strain HUAS MG21 genome sequences.</title>
        <authorList>
            <person name="Mo P."/>
        </authorList>
    </citation>
    <scope>NUCLEOTIDE SEQUENCE</scope>
    <source>
        <strain evidence="2">HUAS MG21</strain>
    </source>
</reference>
<proteinExistence type="predicted"/>
<gene>
    <name evidence="2" type="ORF">ABN611_14690</name>
</gene>
<feature type="domain" description="Bulb-type lectin" evidence="1">
    <location>
        <begin position="35"/>
        <end position="142"/>
    </location>
</feature>
<evidence type="ECO:0000259" key="1">
    <source>
        <dbReference type="PROSITE" id="PS50927"/>
    </source>
</evidence>
<dbReference type="SMART" id="SM00108">
    <property type="entry name" value="B_lectin"/>
    <property type="match status" value="1"/>
</dbReference>
<dbReference type="AlphaFoldDB" id="A0AAU7TLM2"/>
<dbReference type="RefSeq" id="WP_350280428.1">
    <property type="nucleotide sequence ID" value="NZ_CP158165.1"/>
</dbReference>
<protein>
    <recommendedName>
        <fullName evidence="1">Bulb-type lectin domain-containing protein</fullName>
    </recommendedName>
</protein>
<dbReference type="Gene3D" id="2.90.10.30">
    <property type="match status" value="2"/>
</dbReference>
<dbReference type="SUPFAM" id="SSF51110">
    <property type="entry name" value="alpha-D-mannose-specific plant lectins"/>
    <property type="match status" value="3"/>
</dbReference>
<evidence type="ECO:0000313" key="2">
    <source>
        <dbReference type="EMBL" id="XBV27645.1"/>
    </source>
</evidence>
<dbReference type="PROSITE" id="PS50927">
    <property type="entry name" value="BULB_LECTIN"/>
    <property type="match status" value="1"/>
</dbReference>
<dbReference type="EMBL" id="CP158165">
    <property type="protein sequence ID" value="XBV27645.1"/>
    <property type="molecule type" value="Genomic_DNA"/>
</dbReference>
<sequence length="257" mass="28164">MVRRLWAGVLAVGALLGGAVVVGSAPAEARTVAVSDTLLPGQKLMSGQYIRSKSGVYTLIMQPRGDVKLYQRGVSLPLWSSGTWRTGSVLVMGTDGTLQIIYGRTKIWSMGIRSAGAKLVLPDTGNLAIYNTRGKAVWNRHMVIGTLMPQSKLHAPDPAGREVIMYSVNRIYTLKFLTNGNLVLYRNGTTALWSTGVKNTWPESYGWVNPNGAFATANKDGDFTFYYDTRRPGSVLQLRDDGHLVMINGRTTVKTFY</sequence>
<dbReference type="InterPro" id="IPR036426">
    <property type="entry name" value="Bulb-type_lectin_dom_sf"/>
</dbReference>